<dbReference type="GO" id="GO:0003677">
    <property type="term" value="F:DNA binding"/>
    <property type="evidence" value="ECO:0007669"/>
    <property type="project" value="InterPro"/>
</dbReference>
<name>A0A0F5MPS3_9RICK</name>
<dbReference type="SUPFAM" id="SSF53098">
    <property type="entry name" value="Ribonuclease H-like"/>
    <property type="match status" value="1"/>
</dbReference>
<evidence type="ECO:0000313" key="4">
    <source>
        <dbReference type="EMBL" id="KKB96495.1"/>
    </source>
</evidence>
<comment type="caution">
    <text evidence="3">The sequence shown here is derived from an EMBL/GenBank/DDBJ whole genome shotgun (WGS) entry which is preliminary data.</text>
</comment>
<feature type="transmembrane region" description="Helical" evidence="1">
    <location>
        <begin position="404"/>
        <end position="421"/>
    </location>
</feature>
<evidence type="ECO:0000256" key="1">
    <source>
        <dbReference type="SAM" id="Phobius"/>
    </source>
</evidence>
<reference evidence="3 5" key="1">
    <citation type="submission" date="2015-02" db="EMBL/GenBank/DDBJ databases">
        <title>Single cell genomics of a rare environmental alphaproteobacterium provides unique insights into Rickettsiaceae evolution.</title>
        <authorList>
            <person name="Martijn J."/>
            <person name="Schulz F."/>
            <person name="Zaremba-Niedzwiedzka K."/>
            <person name="Viklund J."/>
            <person name="Stepanauskas R."/>
            <person name="Andersson S.G.E."/>
            <person name="Horn M."/>
            <person name="Guy L."/>
            <person name="Ettema T.J.G."/>
        </authorList>
    </citation>
    <scope>NUCLEOTIDE SEQUENCE [LARGE SCALE GENOMIC DNA]</scope>
    <source>
        <strain evidence="3 5">SCGC AAA041-L04</strain>
    </source>
</reference>
<organism evidence="3 5">
    <name type="scientific">Candidatus Arcanibacter lacustris</name>
    <dbReference type="NCBI Taxonomy" id="1607817"/>
    <lineage>
        <taxon>Bacteria</taxon>
        <taxon>Pseudomonadati</taxon>
        <taxon>Pseudomonadota</taxon>
        <taxon>Alphaproteobacteria</taxon>
        <taxon>Rickettsiales</taxon>
        <taxon>Candidatus Arcanibacter</taxon>
    </lineage>
</organism>
<dbReference type="EMBL" id="JYHA01000140">
    <property type="protein sequence ID" value="KKB96067.1"/>
    <property type="molecule type" value="Genomic_DNA"/>
</dbReference>
<dbReference type="InterPro" id="IPR002559">
    <property type="entry name" value="Transposase_11"/>
</dbReference>
<dbReference type="GO" id="GO:0006313">
    <property type="term" value="P:DNA transposition"/>
    <property type="evidence" value="ECO:0007669"/>
    <property type="project" value="InterPro"/>
</dbReference>
<proteinExistence type="predicted"/>
<dbReference type="PANTHER" id="PTHR34614:SF2">
    <property type="entry name" value="TRANSPOSASE IS4-LIKE DOMAIN-CONTAINING PROTEIN"/>
    <property type="match status" value="1"/>
</dbReference>
<keyword evidence="1" id="KW-0812">Transmembrane</keyword>
<dbReference type="EMBL" id="JYHA01000067">
    <property type="protein sequence ID" value="KKB96495.1"/>
    <property type="molecule type" value="Genomic_DNA"/>
</dbReference>
<evidence type="ECO:0000313" key="3">
    <source>
        <dbReference type="EMBL" id="KKB96067.1"/>
    </source>
</evidence>
<dbReference type="PANTHER" id="PTHR34614">
    <property type="match status" value="1"/>
</dbReference>
<evidence type="ECO:0000259" key="2">
    <source>
        <dbReference type="Pfam" id="PF01609"/>
    </source>
</evidence>
<keyword evidence="5" id="KW-1185">Reference proteome</keyword>
<gene>
    <name evidence="4" type="ORF">SZ25_00415</name>
    <name evidence="3" type="ORF">SZ25_00850</name>
</gene>
<feature type="domain" description="Transposase IS4-like" evidence="2">
    <location>
        <begin position="163"/>
        <end position="417"/>
    </location>
</feature>
<protein>
    <submittedName>
        <fullName evidence="3">Transposase DDE domain protein</fullName>
    </submittedName>
</protein>
<dbReference type="GO" id="GO:0004803">
    <property type="term" value="F:transposase activity"/>
    <property type="evidence" value="ECO:0007669"/>
    <property type="project" value="InterPro"/>
</dbReference>
<dbReference type="InterPro" id="IPR012337">
    <property type="entry name" value="RNaseH-like_sf"/>
</dbReference>
<dbReference type="AlphaFoldDB" id="A0A0F5MPS3"/>
<sequence>MSSIRYQKRGNKFYVYSVTQYWDKELKKNRQTTKYLGNAETEGGAYKKTGRRPAALKPEKAILDFGDSFAINEVAKNIGLDQVIKDSFEESSDSIMNLSCYQIVEGSSMQTCDDWVEGNIANKLFPEAKTTSQDISRLIEKLGKGELQQKFFRNYVAKFFPNKTGLLIDSTSLPSAINSTINAFGYTSDGIKENVTCLMLVDKDSKLPIYFRAVGGDISDNSTLQTTIKEIKQLGLNTGSAILDAGYCSKENLLYMCEENIDFVTRLPRSHNIFYKLIDDTKLEESHENASKYGDRVVFIKSKEMKIYGQKMFAHVILDPSKKAKDMNIILRDSFDAKHTEKQLTELNKKIKYSGFLILLSRSKIERQDVLPTYYTRQAIEQIFGFAKSNNNLLPLRVHSEQSINGYLMLVFISLILFITMRQKLQPGITMDKALIRLRGLKAKIYDNEILVQEPNKKVKDLARNLNIIMPTSLGV</sequence>
<dbReference type="Proteomes" id="UP000033358">
    <property type="component" value="Unassembled WGS sequence"/>
</dbReference>
<keyword evidence="1" id="KW-0472">Membrane</keyword>
<accession>A0A0F5MPS3</accession>
<evidence type="ECO:0000313" key="5">
    <source>
        <dbReference type="Proteomes" id="UP000033358"/>
    </source>
</evidence>
<keyword evidence="1" id="KW-1133">Transmembrane helix</keyword>
<dbReference type="Pfam" id="PF01609">
    <property type="entry name" value="DDE_Tnp_1"/>
    <property type="match status" value="1"/>
</dbReference>